<dbReference type="Pfam" id="PF01928">
    <property type="entry name" value="CYTH"/>
    <property type="match status" value="1"/>
</dbReference>
<feature type="domain" description="CYTH" evidence="1">
    <location>
        <begin position="2"/>
        <end position="163"/>
    </location>
</feature>
<dbReference type="RefSeq" id="WP_040823357.1">
    <property type="nucleotide sequence ID" value="NZ_JBIAQY010000004.1"/>
</dbReference>
<dbReference type="SUPFAM" id="SSF55154">
    <property type="entry name" value="CYTH-like phosphatases"/>
    <property type="match status" value="1"/>
</dbReference>
<gene>
    <name evidence="2" type="ORF">ACFYXQ_14665</name>
</gene>
<dbReference type="EMBL" id="JBIAQY010000004">
    <property type="protein sequence ID" value="MFF3569012.1"/>
    <property type="molecule type" value="Genomic_DNA"/>
</dbReference>
<dbReference type="InterPro" id="IPR023577">
    <property type="entry name" value="CYTH_domain"/>
</dbReference>
<name>A0ABW6RYA2_9NOCA</name>
<keyword evidence="3" id="KW-1185">Reference proteome</keyword>
<evidence type="ECO:0000313" key="2">
    <source>
        <dbReference type="EMBL" id="MFF3569012.1"/>
    </source>
</evidence>
<evidence type="ECO:0000313" key="3">
    <source>
        <dbReference type="Proteomes" id="UP001601992"/>
    </source>
</evidence>
<comment type="caution">
    <text evidence="2">The sequence shown here is derived from an EMBL/GenBank/DDBJ whole genome shotgun (WGS) entry which is preliminary data.</text>
</comment>
<sequence length="176" mass="20082">MPTEHEAKILDIDPETTERHIIDKGGRKLGQRFMRRYVYDITPGDESKWIRLRDNGNSTTLAVKHITSDAIDGTNEVEVSVDDFATTNELLELMGFKAKSYQETRRISFTLDGAQLEIDTWPHIPPYLEIEAATKEDVLRVAAQLGYSESDLTGENTIKIYARHGIDLNTVRELRF</sequence>
<dbReference type="Proteomes" id="UP001601992">
    <property type="component" value="Unassembled WGS sequence"/>
</dbReference>
<organism evidence="2 3">
    <name type="scientific">Nocardia jiangxiensis</name>
    <dbReference type="NCBI Taxonomy" id="282685"/>
    <lineage>
        <taxon>Bacteria</taxon>
        <taxon>Bacillati</taxon>
        <taxon>Actinomycetota</taxon>
        <taxon>Actinomycetes</taxon>
        <taxon>Mycobacteriales</taxon>
        <taxon>Nocardiaceae</taxon>
        <taxon>Nocardia</taxon>
    </lineage>
</organism>
<reference evidence="2 3" key="1">
    <citation type="submission" date="2024-10" db="EMBL/GenBank/DDBJ databases">
        <title>The Natural Products Discovery Center: Release of the First 8490 Sequenced Strains for Exploring Actinobacteria Biosynthetic Diversity.</title>
        <authorList>
            <person name="Kalkreuter E."/>
            <person name="Kautsar S.A."/>
            <person name="Yang D."/>
            <person name="Bader C.D."/>
            <person name="Teijaro C.N."/>
            <person name="Fluegel L."/>
            <person name="Davis C.M."/>
            <person name="Simpson J.R."/>
            <person name="Lauterbach L."/>
            <person name="Steele A.D."/>
            <person name="Gui C."/>
            <person name="Meng S."/>
            <person name="Li G."/>
            <person name="Viehrig K."/>
            <person name="Ye F."/>
            <person name="Su P."/>
            <person name="Kiefer A.F."/>
            <person name="Nichols A."/>
            <person name="Cepeda A.J."/>
            <person name="Yan W."/>
            <person name="Fan B."/>
            <person name="Jiang Y."/>
            <person name="Adhikari A."/>
            <person name="Zheng C.-J."/>
            <person name="Schuster L."/>
            <person name="Cowan T.M."/>
            <person name="Smanski M.J."/>
            <person name="Chevrette M.G."/>
            <person name="De Carvalho L.P.S."/>
            <person name="Shen B."/>
        </authorList>
    </citation>
    <scope>NUCLEOTIDE SEQUENCE [LARGE SCALE GENOMIC DNA]</scope>
    <source>
        <strain evidence="2 3">NPDC002593</strain>
    </source>
</reference>
<proteinExistence type="predicted"/>
<dbReference type="PROSITE" id="PS51707">
    <property type="entry name" value="CYTH"/>
    <property type="match status" value="1"/>
</dbReference>
<dbReference type="InterPro" id="IPR033469">
    <property type="entry name" value="CYTH-like_dom_sf"/>
</dbReference>
<protein>
    <submittedName>
        <fullName evidence="2">Class IV adenylate cyclase</fullName>
    </submittedName>
</protein>
<evidence type="ECO:0000259" key="1">
    <source>
        <dbReference type="PROSITE" id="PS51707"/>
    </source>
</evidence>
<dbReference type="Gene3D" id="2.40.320.10">
    <property type="entry name" value="Hypothetical Protein Pfu-838710-001"/>
    <property type="match status" value="1"/>
</dbReference>
<accession>A0ABW6RYA2</accession>